<dbReference type="EMBL" id="LT635764">
    <property type="protein sequence ID" value="SGZ50224.1"/>
    <property type="molecule type" value="Genomic_DNA"/>
</dbReference>
<name>A0A1L0D2Q1_9ASCO</name>
<dbReference type="AlphaFoldDB" id="A0A1L0D2Q1"/>
<organism evidence="1 2">
    <name type="scientific">Sungouiella intermedia</name>
    <dbReference type="NCBI Taxonomy" id="45354"/>
    <lineage>
        <taxon>Eukaryota</taxon>
        <taxon>Fungi</taxon>
        <taxon>Dikarya</taxon>
        <taxon>Ascomycota</taxon>
        <taxon>Saccharomycotina</taxon>
        <taxon>Pichiomycetes</taxon>
        <taxon>Metschnikowiaceae</taxon>
        <taxon>Sungouiella</taxon>
    </lineage>
</organism>
<evidence type="ECO:0000313" key="2">
    <source>
        <dbReference type="Proteomes" id="UP000182259"/>
    </source>
</evidence>
<reference evidence="1 2" key="1">
    <citation type="submission" date="2016-10" db="EMBL/GenBank/DDBJ databases">
        <authorList>
            <person name="de Groot N.N."/>
        </authorList>
    </citation>
    <scope>NUCLEOTIDE SEQUENCE [LARGE SCALE GENOMIC DNA]</scope>
    <source>
        <strain evidence="1 2">PYCC 4715</strain>
    </source>
</reference>
<evidence type="ECO:0000313" key="1">
    <source>
        <dbReference type="EMBL" id="SGZ50224.1"/>
    </source>
</evidence>
<dbReference type="Proteomes" id="UP000182259">
    <property type="component" value="Chromosome I"/>
</dbReference>
<protein>
    <submittedName>
        <fullName evidence="1">CIC11C00000005516</fullName>
    </submittedName>
</protein>
<dbReference type="InterPro" id="IPR043094">
    <property type="entry name" value="Nab2/ZC3H14_N_sf"/>
</dbReference>
<gene>
    <name evidence="1" type="ORF">SAMEA4029009_CIC11G00000005516</name>
</gene>
<dbReference type="Gene3D" id="1.10.340.40">
    <property type="entry name" value="Nuclear abundant poly(A) RNA-bind protein 2, N-terminal domain"/>
    <property type="match status" value="1"/>
</dbReference>
<accession>A0A1L0D2Q1</accession>
<proteinExistence type="predicted"/>
<sequence length="81" mass="9216">MEGDLVQLRLIPFIVTQLYLACSLEDHVVAVAEYIHLLNAENYPPLLICSSIKEVVDIPVEELFILSIYSEIERLQSGEKK</sequence>